<organism evidence="2 3">
    <name type="scientific">Ilex paraguariensis</name>
    <name type="common">yerba mate</name>
    <dbReference type="NCBI Taxonomy" id="185542"/>
    <lineage>
        <taxon>Eukaryota</taxon>
        <taxon>Viridiplantae</taxon>
        <taxon>Streptophyta</taxon>
        <taxon>Embryophyta</taxon>
        <taxon>Tracheophyta</taxon>
        <taxon>Spermatophyta</taxon>
        <taxon>Magnoliopsida</taxon>
        <taxon>eudicotyledons</taxon>
        <taxon>Gunneridae</taxon>
        <taxon>Pentapetalae</taxon>
        <taxon>asterids</taxon>
        <taxon>campanulids</taxon>
        <taxon>Aquifoliales</taxon>
        <taxon>Aquifoliaceae</taxon>
        <taxon>Ilex</taxon>
    </lineage>
</organism>
<dbReference type="PANTHER" id="PTHR48036">
    <property type="entry name" value="SPLICING FACTOR (PAD-1), PUTATIVE (AFU_ORTHOLOGUE AFUA_1G15810)-RELATED"/>
    <property type="match status" value="1"/>
</dbReference>
<proteinExistence type="predicted"/>
<protein>
    <submittedName>
        <fullName evidence="2">Uncharacterized protein</fullName>
    </submittedName>
</protein>
<dbReference type="AlphaFoldDB" id="A0ABC8QQN0"/>
<evidence type="ECO:0000313" key="3">
    <source>
        <dbReference type="Proteomes" id="UP001642360"/>
    </source>
</evidence>
<dbReference type="InterPro" id="IPR006509">
    <property type="entry name" value="RBM39_SF"/>
</dbReference>
<name>A0ABC8QQN0_9AQUA</name>
<keyword evidence="3" id="KW-1185">Reference proteome</keyword>
<feature type="region of interest" description="Disordered" evidence="1">
    <location>
        <begin position="123"/>
        <end position="312"/>
    </location>
</feature>
<gene>
    <name evidence="2" type="ORF">ILEXP_LOCUS1493</name>
</gene>
<evidence type="ECO:0000256" key="1">
    <source>
        <dbReference type="SAM" id="MobiDB-lite"/>
    </source>
</evidence>
<feature type="compositionally biased region" description="Basic and acidic residues" evidence="1">
    <location>
        <begin position="123"/>
        <end position="132"/>
    </location>
</feature>
<feature type="compositionally biased region" description="Basic residues" evidence="1">
    <location>
        <begin position="206"/>
        <end position="220"/>
    </location>
</feature>
<dbReference type="Proteomes" id="UP001642360">
    <property type="component" value="Unassembled WGS sequence"/>
</dbReference>
<feature type="compositionally biased region" description="Basic and acidic residues" evidence="1">
    <location>
        <begin position="171"/>
        <end position="205"/>
    </location>
</feature>
<sequence length="626" mass="72625">MNYFIKLNVQKSHLKSLLVPQVFVRPALTKTTQLQNTFQQAIEWQPSLSGLGPYPPSHPRLVPKKPLNSTATWTHTNWSSYSFEVSDSESSCLGGRGCYEDSCLFKIVKMDFDEYEYLEKTVENPEHRESKEAVNGGETVLKSEDKDRRRRSRHRSDMIGNDANHRLKRTKSGDESRDRDKERGPSVHRSSSRDRERSDRDGHRSSREHRHRSSREHRHKDHEGVREERNGKERGRDIDKDTEKDRDRVRRERDRERGRERDRDTEREQEHSYRSRSRSERHGDEQDREKSPDRNIERDREKEVRERGRESRGPKLLDKYSFVLPRVEEQSPLERPWGQCWVHVTLSQLLCTAFFNFVNLQLMDRWGFCGQLGWWWGVFGVMMDFNGGGNNGFRGGFGVFQVFVAVGKERGVVSQQLWWVYCWPVLTRWTVVVGSPFSSIEVGGCGVHVKKCMLTPDGGELAGDDYLEPVKSLHCKTGVSMWEVFSGVVMSCYDFRYPPNIINADDGVTAFALQKLCFLRSLLLQISILGVQDSTIYYWIHGFSSNTWVRPLQHKDKKEEVAGPEADPERDQRTVFAYQFITGASVTICCCPQIWQISLKADERDVYEFFSRAGKVNPCSSDCPES</sequence>
<dbReference type="EMBL" id="CAUOFW020000481">
    <property type="protein sequence ID" value="CAK9134561.1"/>
    <property type="molecule type" value="Genomic_DNA"/>
</dbReference>
<comment type="caution">
    <text evidence="2">The sequence shown here is derived from an EMBL/GenBank/DDBJ whole genome shotgun (WGS) entry which is preliminary data.</text>
</comment>
<feature type="compositionally biased region" description="Basic and acidic residues" evidence="1">
    <location>
        <begin position="221"/>
        <end position="312"/>
    </location>
</feature>
<accession>A0ABC8QQN0</accession>
<evidence type="ECO:0000313" key="2">
    <source>
        <dbReference type="EMBL" id="CAK9134561.1"/>
    </source>
</evidence>
<reference evidence="2 3" key="1">
    <citation type="submission" date="2024-02" db="EMBL/GenBank/DDBJ databases">
        <authorList>
            <person name="Vignale AGUSTIN F."/>
            <person name="Sosa J E."/>
            <person name="Modenutti C."/>
        </authorList>
    </citation>
    <scope>NUCLEOTIDE SEQUENCE [LARGE SCALE GENOMIC DNA]</scope>
</reference>